<evidence type="ECO:0000256" key="2">
    <source>
        <dbReference type="ARBA" id="ARBA00022737"/>
    </source>
</evidence>
<dbReference type="Gene3D" id="2.130.10.10">
    <property type="entry name" value="YVTN repeat-like/Quinoprotein amine dehydrogenase"/>
    <property type="match status" value="2"/>
</dbReference>
<dbReference type="Proteomes" id="UP000184267">
    <property type="component" value="Unassembled WGS sequence"/>
</dbReference>
<keyword evidence="2" id="KW-0677">Repeat</keyword>
<dbReference type="EMBL" id="MNAD01000668">
    <property type="protein sequence ID" value="OJT11239.1"/>
    <property type="molecule type" value="Genomic_DNA"/>
</dbReference>
<keyword evidence="5" id="KW-1185">Reference proteome</keyword>
<dbReference type="STRING" id="154538.A0A1M2VUE6"/>
<reference evidence="4 5" key="1">
    <citation type="submission" date="2016-10" db="EMBL/GenBank/DDBJ databases">
        <title>Genome sequence of the basidiomycete white-rot fungus Trametes pubescens.</title>
        <authorList>
            <person name="Makela M.R."/>
            <person name="Granchi Z."/>
            <person name="Peng M."/>
            <person name="De Vries R.P."/>
            <person name="Grigoriev I."/>
            <person name="Riley R."/>
            <person name="Hilden K."/>
        </authorList>
    </citation>
    <scope>NUCLEOTIDE SEQUENCE [LARGE SCALE GENOMIC DNA]</scope>
    <source>
        <strain evidence="4 5">FBCC735</strain>
    </source>
</reference>
<sequence length="256" mass="28069">MPTSNGISSYVCTLEFSEHRDSVNALAFSPDGVFLATGGDDGLLFILDPATGHIDHKLQIGIPITTFHWHEQRMYELFVGVGDEIWAEHRLIPPSTVIPTAEREHALVRAAHIVNGETVIATYLKHGIFCWDLHTRRFLWNILPRTARLGRSAIGGGTLLAASNLYDGVDVYDITQRVHLRTCRTSLKDNLPLPVVLTHDDSEIVVGSASGDVRVFDPSTSQEAQALDNNGDIIQALMVLLVSWLAALLSGAMKPL</sequence>
<dbReference type="PROSITE" id="PS50294">
    <property type="entry name" value="WD_REPEATS_REGION"/>
    <property type="match status" value="1"/>
</dbReference>
<organism evidence="4 5">
    <name type="scientific">Trametes pubescens</name>
    <name type="common">White-rot fungus</name>
    <dbReference type="NCBI Taxonomy" id="154538"/>
    <lineage>
        <taxon>Eukaryota</taxon>
        <taxon>Fungi</taxon>
        <taxon>Dikarya</taxon>
        <taxon>Basidiomycota</taxon>
        <taxon>Agaricomycotina</taxon>
        <taxon>Agaricomycetes</taxon>
        <taxon>Polyporales</taxon>
        <taxon>Polyporaceae</taxon>
        <taxon>Trametes</taxon>
    </lineage>
</organism>
<accession>A0A1M2VUE6</accession>
<dbReference type="PANTHER" id="PTHR44019">
    <property type="entry name" value="WD REPEAT-CONTAINING PROTEIN 55"/>
    <property type="match status" value="1"/>
</dbReference>
<feature type="repeat" description="WD" evidence="3">
    <location>
        <begin position="16"/>
        <end position="48"/>
    </location>
</feature>
<dbReference type="InterPro" id="IPR001680">
    <property type="entry name" value="WD40_rpt"/>
</dbReference>
<evidence type="ECO:0000256" key="3">
    <source>
        <dbReference type="PROSITE-ProRule" id="PRU00221"/>
    </source>
</evidence>
<dbReference type="AlphaFoldDB" id="A0A1M2VUE6"/>
<keyword evidence="1 3" id="KW-0853">WD repeat</keyword>
<evidence type="ECO:0000313" key="4">
    <source>
        <dbReference type="EMBL" id="OJT11239.1"/>
    </source>
</evidence>
<protein>
    <submittedName>
        <fullName evidence="4">Uncharacterized protein</fullName>
    </submittedName>
</protein>
<dbReference type="PROSITE" id="PS50082">
    <property type="entry name" value="WD_REPEATS_2"/>
    <property type="match status" value="1"/>
</dbReference>
<dbReference type="InterPro" id="IPR036322">
    <property type="entry name" value="WD40_repeat_dom_sf"/>
</dbReference>
<dbReference type="OMA" id="REPTWIC"/>
<gene>
    <name evidence="4" type="ORF">TRAPUB_12239</name>
</gene>
<dbReference type="InterPro" id="IPR050505">
    <property type="entry name" value="WDR55/POC1"/>
</dbReference>
<dbReference type="OrthoDB" id="3238562at2759"/>
<evidence type="ECO:0000313" key="5">
    <source>
        <dbReference type="Proteomes" id="UP000184267"/>
    </source>
</evidence>
<dbReference type="Pfam" id="PF00400">
    <property type="entry name" value="WD40"/>
    <property type="match status" value="1"/>
</dbReference>
<dbReference type="SMART" id="SM00320">
    <property type="entry name" value="WD40"/>
    <property type="match status" value="2"/>
</dbReference>
<dbReference type="SUPFAM" id="SSF50978">
    <property type="entry name" value="WD40 repeat-like"/>
    <property type="match status" value="1"/>
</dbReference>
<proteinExistence type="predicted"/>
<dbReference type="PANTHER" id="PTHR44019:SF8">
    <property type="entry name" value="POC1 CENTRIOLAR PROTEIN HOMOLOG"/>
    <property type="match status" value="1"/>
</dbReference>
<comment type="caution">
    <text evidence="4">The sequence shown here is derived from an EMBL/GenBank/DDBJ whole genome shotgun (WGS) entry which is preliminary data.</text>
</comment>
<dbReference type="InterPro" id="IPR015943">
    <property type="entry name" value="WD40/YVTN_repeat-like_dom_sf"/>
</dbReference>
<evidence type="ECO:0000256" key="1">
    <source>
        <dbReference type="ARBA" id="ARBA00022574"/>
    </source>
</evidence>
<name>A0A1M2VUE6_TRAPU</name>